<sequence length="272" mass="29392">MNTIIVTTDYSPIAENAVAYAAAMAKYYNARLLLFNAFKLSVPASNTLLPSSSITALEKENNDRLRAAAERVAAEYGIIAGHETAYAFVEDNIKALVEKHNAALVIMGMAPESREQDIFGNTTTAAIGKLDFPVLAVPAGAVFRGLDKVLLACDVLHDSPLQVLSGIKEKIGDLCPVVEVFYVHQDIGKTDTEIRREKTGDITYLYKDVQSDNIVKAIKNEVIASSADLLIMVPGKYGFWSSLVHRSKTRKMASGLTIPLLAVPHPVCVAAG</sequence>
<reference evidence="3 4" key="1">
    <citation type="submission" date="2017-08" db="EMBL/GenBank/DDBJ databases">
        <title>Complete genome sequence of Mucilaginibacter sp. strain BJC16-A31.</title>
        <authorList>
            <consortium name="Henan University of Science and Technology"/>
            <person name="You X."/>
        </authorList>
    </citation>
    <scope>NUCLEOTIDE SEQUENCE [LARGE SCALE GENOMIC DNA]</scope>
    <source>
        <strain evidence="3 4">BJC16-A31</strain>
    </source>
</reference>
<dbReference type="EMBL" id="CP022743">
    <property type="protein sequence ID" value="ASU35464.1"/>
    <property type="molecule type" value="Genomic_DNA"/>
</dbReference>
<dbReference type="AlphaFoldDB" id="A0A223P0I8"/>
<dbReference type="InterPro" id="IPR006015">
    <property type="entry name" value="Universal_stress_UspA"/>
</dbReference>
<dbReference type="PRINTS" id="PR01438">
    <property type="entry name" value="UNVRSLSTRESS"/>
</dbReference>
<dbReference type="PANTHER" id="PTHR46268">
    <property type="entry name" value="STRESS RESPONSE PROTEIN NHAX"/>
    <property type="match status" value="1"/>
</dbReference>
<feature type="domain" description="UspA" evidence="2">
    <location>
        <begin position="2"/>
        <end position="138"/>
    </location>
</feature>
<dbReference type="Gene3D" id="3.40.50.12370">
    <property type="match status" value="1"/>
</dbReference>
<dbReference type="RefSeq" id="WP_094571641.1">
    <property type="nucleotide sequence ID" value="NZ_CP022743.1"/>
</dbReference>
<organism evidence="3 4">
    <name type="scientific">Mucilaginibacter xinganensis</name>
    <dbReference type="NCBI Taxonomy" id="1234841"/>
    <lineage>
        <taxon>Bacteria</taxon>
        <taxon>Pseudomonadati</taxon>
        <taxon>Bacteroidota</taxon>
        <taxon>Sphingobacteriia</taxon>
        <taxon>Sphingobacteriales</taxon>
        <taxon>Sphingobacteriaceae</taxon>
        <taxon>Mucilaginibacter</taxon>
    </lineage>
</organism>
<dbReference type="KEGG" id="muc:MuYL_3579"/>
<dbReference type="InterPro" id="IPR006016">
    <property type="entry name" value="UspA"/>
</dbReference>
<evidence type="ECO:0000313" key="3">
    <source>
        <dbReference type="EMBL" id="ASU35464.1"/>
    </source>
</evidence>
<dbReference type="OrthoDB" id="9788959at2"/>
<evidence type="ECO:0000259" key="2">
    <source>
        <dbReference type="Pfam" id="PF00582"/>
    </source>
</evidence>
<gene>
    <name evidence="3" type="ORF">MuYL_3579</name>
</gene>
<comment type="similarity">
    <text evidence="1">Belongs to the universal stress protein A family.</text>
</comment>
<dbReference type="Pfam" id="PF00582">
    <property type="entry name" value="Usp"/>
    <property type="match status" value="1"/>
</dbReference>
<accession>A0A223P0I8</accession>
<proteinExistence type="inferred from homology"/>
<dbReference type="PANTHER" id="PTHR46268:SF6">
    <property type="entry name" value="UNIVERSAL STRESS PROTEIN UP12"/>
    <property type="match status" value="1"/>
</dbReference>
<name>A0A223P0I8_9SPHI</name>
<dbReference type="SUPFAM" id="SSF52402">
    <property type="entry name" value="Adenine nucleotide alpha hydrolases-like"/>
    <property type="match status" value="2"/>
</dbReference>
<dbReference type="Proteomes" id="UP000215002">
    <property type="component" value="Chromosome"/>
</dbReference>
<evidence type="ECO:0000313" key="4">
    <source>
        <dbReference type="Proteomes" id="UP000215002"/>
    </source>
</evidence>
<protein>
    <submittedName>
        <fullName evidence="3">Nucleotide-binding universal stress protein, UspA family</fullName>
    </submittedName>
</protein>
<keyword evidence="4" id="KW-1185">Reference proteome</keyword>
<evidence type="ECO:0000256" key="1">
    <source>
        <dbReference type="ARBA" id="ARBA00008791"/>
    </source>
</evidence>